<organism evidence="2">
    <name type="scientific">Caenorhabditis brenneri</name>
    <name type="common">Nematode worm</name>
    <dbReference type="NCBI Taxonomy" id="135651"/>
    <lineage>
        <taxon>Eukaryota</taxon>
        <taxon>Metazoa</taxon>
        <taxon>Ecdysozoa</taxon>
        <taxon>Nematoda</taxon>
        <taxon>Chromadorea</taxon>
        <taxon>Rhabditida</taxon>
        <taxon>Rhabditina</taxon>
        <taxon>Rhabditomorpha</taxon>
        <taxon>Rhabditoidea</taxon>
        <taxon>Rhabditidae</taxon>
        <taxon>Peloderinae</taxon>
        <taxon>Caenorhabditis</taxon>
    </lineage>
</organism>
<evidence type="ECO:0000313" key="1">
    <source>
        <dbReference type="EMBL" id="EGT44506.1"/>
    </source>
</evidence>
<protein>
    <submittedName>
        <fullName evidence="1">Uncharacterized protein</fullName>
    </submittedName>
</protein>
<dbReference type="AlphaFoldDB" id="G0MUS4"/>
<dbReference type="HOGENOM" id="CLU_1548972_0_0_1"/>
<name>G0MUS4_CAEBE</name>
<gene>
    <name evidence="1" type="ORF">CAEBREN_08025</name>
</gene>
<dbReference type="EMBL" id="GL379813">
    <property type="protein sequence ID" value="EGT44506.1"/>
    <property type="molecule type" value="Genomic_DNA"/>
</dbReference>
<keyword evidence="2" id="KW-1185">Reference proteome</keyword>
<dbReference type="Proteomes" id="UP000008068">
    <property type="component" value="Unassembled WGS sequence"/>
</dbReference>
<sequence length="173" mass="20661">MLRDLFSAPVENAGPWTIYILHRVRWPSPGTSTDRLQKNKAKLDDYNWRYSYRRPMWTNSLIWSSIGYIPRWLCIRNSSQKCLNLEKSQSSIINIHSRFLFLLMEKKRFLPTRAEVFTFTVFTVKLFPVKSFTEHVIIVSSFQFVRINNVEFKLSGKFREIVFFELPLPSMFH</sequence>
<dbReference type="InParanoid" id="G0MUS4"/>
<accession>G0MUS4</accession>
<evidence type="ECO:0000313" key="2">
    <source>
        <dbReference type="Proteomes" id="UP000008068"/>
    </source>
</evidence>
<proteinExistence type="predicted"/>
<reference evidence="2" key="1">
    <citation type="submission" date="2011-07" db="EMBL/GenBank/DDBJ databases">
        <authorList>
            <consortium name="Caenorhabditis brenneri Sequencing and Analysis Consortium"/>
            <person name="Wilson R.K."/>
        </authorList>
    </citation>
    <scope>NUCLEOTIDE SEQUENCE [LARGE SCALE GENOMIC DNA]</scope>
    <source>
        <strain evidence="2">PB2801</strain>
    </source>
</reference>